<keyword evidence="3 4" id="KW-0697">Rotamase</keyword>
<evidence type="ECO:0000256" key="2">
    <source>
        <dbReference type="ARBA" id="ARBA00013194"/>
    </source>
</evidence>
<dbReference type="Gene3D" id="3.10.50.40">
    <property type="match status" value="1"/>
</dbReference>
<evidence type="ECO:0000256" key="3">
    <source>
        <dbReference type="ARBA" id="ARBA00023110"/>
    </source>
</evidence>
<name>A0A1K2IRS8_9FLAO</name>
<dbReference type="GO" id="GO:0003755">
    <property type="term" value="F:peptidyl-prolyl cis-trans isomerase activity"/>
    <property type="evidence" value="ECO:0007669"/>
    <property type="project" value="UniProtKB-KW"/>
</dbReference>
<dbReference type="STRING" id="369401.SAMN05428642_1079"/>
<evidence type="ECO:0000256" key="4">
    <source>
        <dbReference type="PROSITE-ProRule" id="PRU00277"/>
    </source>
</evidence>
<keyword evidence="4" id="KW-0413">Isomerase</keyword>
<keyword evidence="6" id="KW-0732">Signal</keyword>
<reference evidence="8 9" key="1">
    <citation type="submission" date="2016-10" db="EMBL/GenBank/DDBJ databases">
        <authorList>
            <person name="de Groot N.N."/>
        </authorList>
    </citation>
    <scope>NUCLEOTIDE SEQUENCE [LARGE SCALE GENOMIC DNA]</scope>
    <source>
        <strain evidence="8 9">DSM 18180</strain>
    </source>
</reference>
<dbReference type="PROSITE" id="PS51257">
    <property type="entry name" value="PROKAR_LIPOPROTEIN"/>
    <property type="match status" value="1"/>
</dbReference>
<evidence type="ECO:0000313" key="9">
    <source>
        <dbReference type="Proteomes" id="UP000182544"/>
    </source>
</evidence>
<dbReference type="PROSITE" id="PS50059">
    <property type="entry name" value="FKBP_PPIASE"/>
    <property type="match status" value="1"/>
</dbReference>
<keyword evidence="9" id="KW-1185">Reference proteome</keyword>
<feature type="signal peptide" evidence="6">
    <location>
        <begin position="1"/>
        <end position="22"/>
    </location>
</feature>
<evidence type="ECO:0000259" key="7">
    <source>
        <dbReference type="PROSITE" id="PS50059"/>
    </source>
</evidence>
<dbReference type="AlphaFoldDB" id="A0A1K2IRS8"/>
<dbReference type="EMBL" id="FPKV01000007">
    <property type="protein sequence ID" value="SFZ95079.1"/>
    <property type="molecule type" value="Genomic_DNA"/>
</dbReference>
<dbReference type="SUPFAM" id="SSF54534">
    <property type="entry name" value="FKBP-like"/>
    <property type="match status" value="1"/>
</dbReference>
<evidence type="ECO:0000256" key="1">
    <source>
        <dbReference type="ARBA" id="ARBA00000971"/>
    </source>
</evidence>
<protein>
    <recommendedName>
        <fullName evidence="2 4">peptidylprolyl isomerase</fullName>
        <ecNumber evidence="2 4">5.2.1.8</ecNumber>
    </recommendedName>
</protein>
<dbReference type="OrthoDB" id="1424215at2"/>
<feature type="domain" description="PPIase FKBP-type" evidence="7">
    <location>
        <begin position="126"/>
        <end position="224"/>
    </location>
</feature>
<dbReference type="Proteomes" id="UP000182544">
    <property type="component" value="Unassembled WGS sequence"/>
</dbReference>
<evidence type="ECO:0000256" key="6">
    <source>
        <dbReference type="SAM" id="SignalP"/>
    </source>
</evidence>
<dbReference type="EC" id="5.2.1.8" evidence="2 4"/>
<comment type="catalytic activity">
    <reaction evidence="1 4">
        <text>[protein]-peptidylproline (omega=180) = [protein]-peptidylproline (omega=0)</text>
        <dbReference type="Rhea" id="RHEA:16237"/>
        <dbReference type="Rhea" id="RHEA-COMP:10747"/>
        <dbReference type="Rhea" id="RHEA-COMP:10748"/>
        <dbReference type="ChEBI" id="CHEBI:83833"/>
        <dbReference type="ChEBI" id="CHEBI:83834"/>
        <dbReference type="EC" id="5.2.1.8"/>
    </reaction>
</comment>
<dbReference type="InterPro" id="IPR001179">
    <property type="entry name" value="PPIase_FKBP_dom"/>
</dbReference>
<evidence type="ECO:0000313" key="8">
    <source>
        <dbReference type="EMBL" id="SFZ95079.1"/>
    </source>
</evidence>
<gene>
    <name evidence="8" type="ORF">SAMN05428642_1079</name>
</gene>
<accession>A0A1K2IRS8</accession>
<proteinExistence type="predicted"/>
<evidence type="ECO:0000256" key="5">
    <source>
        <dbReference type="SAM" id="MobiDB-lite"/>
    </source>
</evidence>
<feature type="compositionally biased region" description="Acidic residues" evidence="5">
    <location>
        <begin position="253"/>
        <end position="277"/>
    </location>
</feature>
<organism evidence="8 9">
    <name type="scientific">Flaviramulus basaltis</name>
    <dbReference type="NCBI Taxonomy" id="369401"/>
    <lineage>
        <taxon>Bacteria</taxon>
        <taxon>Pseudomonadati</taxon>
        <taxon>Bacteroidota</taxon>
        <taxon>Flavobacteriia</taxon>
        <taxon>Flavobacteriales</taxon>
        <taxon>Flavobacteriaceae</taxon>
        <taxon>Flaviramulus</taxon>
    </lineage>
</organism>
<dbReference type="RefSeq" id="WP_072403705.1">
    <property type="nucleotide sequence ID" value="NZ_FPKV01000007.1"/>
</dbReference>
<sequence length="316" mass="34368">MRKGKVALLILCLIVGFLSCNKDDGGGTTVVEIRDRAEQQIVDNDSIIGYLETHYYNSSAFDASNTNPNTKDLVISKLEEGEVLEDGNTLLIDAVETKTAVYAETNYTFYILKLNQGGGEDMPKFADQVRVKYEGFTLDNEIFDSAITPVSFDLTSLVPGWRKVIPFFNTSESFDDNGDGTVSYSNHGAGVMFLPSGLGYFSNATVGIGAYSPIAFKFDLLQMEENDHDGDGVPSYNEDLNGDGEFSVNFSDLADETDDDTDGDGTPDYADADDDGDGIPTIYEDLNKDGDPTNDIGSNGIPNYLDPEEIGSNRNN</sequence>
<feature type="region of interest" description="Disordered" evidence="5">
    <location>
        <begin position="227"/>
        <end position="316"/>
    </location>
</feature>
<dbReference type="InterPro" id="IPR046357">
    <property type="entry name" value="PPIase_dom_sf"/>
</dbReference>
<feature type="chain" id="PRO_5012973126" description="peptidylprolyl isomerase" evidence="6">
    <location>
        <begin position="23"/>
        <end position="316"/>
    </location>
</feature>